<keyword evidence="3" id="KW-0238">DNA-binding</keyword>
<dbReference type="PROSITE" id="PS50937">
    <property type="entry name" value="HTH_MERR_2"/>
    <property type="match status" value="1"/>
</dbReference>
<dbReference type="RefSeq" id="WP_185670913.1">
    <property type="nucleotide sequence ID" value="NZ_JACJVP010000032.1"/>
</dbReference>
<evidence type="ECO:0000256" key="2">
    <source>
        <dbReference type="ARBA" id="ARBA00023015"/>
    </source>
</evidence>
<gene>
    <name evidence="6" type="ORF">H7C19_20535</name>
</gene>
<dbReference type="InterPro" id="IPR009061">
    <property type="entry name" value="DNA-bd_dom_put_sf"/>
</dbReference>
<dbReference type="Pfam" id="PF13411">
    <property type="entry name" value="MerR_1"/>
    <property type="match status" value="1"/>
</dbReference>
<dbReference type="PROSITE" id="PS00552">
    <property type="entry name" value="HTH_MERR_1"/>
    <property type="match status" value="1"/>
</dbReference>
<protein>
    <submittedName>
        <fullName evidence="6">MerR family transcriptional regulator</fullName>
    </submittedName>
</protein>
<dbReference type="SUPFAM" id="SSF46955">
    <property type="entry name" value="Putative DNA-binding domain"/>
    <property type="match status" value="1"/>
</dbReference>
<dbReference type="Proteomes" id="UP000547209">
    <property type="component" value="Unassembled WGS sequence"/>
</dbReference>
<evidence type="ECO:0000256" key="3">
    <source>
        <dbReference type="ARBA" id="ARBA00023125"/>
    </source>
</evidence>
<dbReference type="PRINTS" id="PR00040">
    <property type="entry name" value="HTHMERR"/>
</dbReference>
<accession>A0A7X0VHW9</accession>
<evidence type="ECO:0000256" key="4">
    <source>
        <dbReference type="ARBA" id="ARBA00023163"/>
    </source>
</evidence>
<dbReference type="SMART" id="SM00422">
    <property type="entry name" value="HTH_MERR"/>
    <property type="match status" value="1"/>
</dbReference>
<evidence type="ECO:0000256" key="1">
    <source>
        <dbReference type="ARBA" id="ARBA00022491"/>
    </source>
</evidence>
<keyword evidence="1" id="KW-0678">Repressor</keyword>
<dbReference type="GO" id="GO:0003677">
    <property type="term" value="F:DNA binding"/>
    <property type="evidence" value="ECO:0007669"/>
    <property type="project" value="UniProtKB-KW"/>
</dbReference>
<keyword evidence="2" id="KW-0805">Transcription regulation</keyword>
<evidence type="ECO:0000313" key="6">
    <source>
        <dbReference type="EMBL" id="MBB6673074.1"/>
    </source>
</evidence>
<dbReference type="InterPro" id="IPR000551">
    <property type="entry name" value="MerR-type_HTH_dom"/>
</dbReference>
<dbReference type="Gene3D" id="1.10.1660.10">
    <property type="match status" value="1"/>
</dbReference>
<dbReference type="EMBL" id="JACJVP010000032">
    <property type="protein sequence ID" value="MBB6673074.1"/>
    <property type="molecule type" value="Genomic_DNA"/>
</dbReference>
<sequence>MTLQTYTRGQLAKLANVNGETLRYYEKQGLLPPPARSESGYRLYADADLARLAFIKNAQSCGFTLREIKKALTRSERMGLGIDDFLLAIAQKRDRIRRQIAEKQETLARLDRLEAQLCQTDKSPQIRDTLRELHMDT</sequence>
<keyword evidence="7" id="KW-1185">Reference proteome</keyword>
<organism evidence="6 7">
    <name type="scientific">Cohnella nanjingensis</name>
    <dbReference type="NCBI Taxonomy" id="1387779"/>
    <lineage>
        <taxon>Bacteria</taxon>
        <taxon>Bacillati</taxon>
        <taxon>Bacillota</taxon>
        <taxon>Bacilli</taxon>
        <taxon>Bacillales</taxon>
        <taxon>Paenibacillaceae</taxon>
        <taxon>Cohnella</taxon>
    </lineage>
</organism>
<keyword evidence="4" id="KW-0804">Transcription</keyword>
<dbReference type="InterPro" id="IPR047057">
    <property type="entry name" value="MerR_fam"/>
</dbReference>
<feature type="domain" description="HTH merR-type" evidence="5">
    <location>
        <begin position="5"/>
        <end position="74"/>
    </location>
</feature>
<reference evidence="6 7" key="1">
    <citation type="submission" date="2020-08" db="EMBL/GenBank/DDBJ databases">
        <title>Cohnella phylogeny.</title>
        <authorList>
            <person name="Dunlap C."/>
        </authorList>
    </citation>
    <scope>NUCLEOTIDE SEQUENCE [LARGE SCALE GENOMIC DNA]</scope>
    <source>
        <strain evidence="6 7">DSM 28246</strain>
    </source>
</reference>
<comment type="caution">
    <text evidence="6">The sequence shown here is derived from an EMBL/GenBank/DDBJ whole genome shotgun (WGS) entry which is preliminary data.</text>
</comment>
<dbReference type="PANTHER" id="PTHR30204">
    <property type="entry name" value="REDOX-CYCLING DRUG-SENSING TRANSCRIPTIONAL ACTIVATOR SOXR"/>
    <property type="match status" value="1"/>
</dbReference>
<dbReference type="PANTHER" id="PTHR30204:SF69">
    <property type="entry name" value="MERR-FAMILY TRANSCRIPTIONAL REGULATOR"/>
    <property type="match status" value="1"/>
</dbReference>
<name>A0A7X0VHW9_9BACL</name>
<proteinExistence type="predicted"/>
<dbReference type="GO" id="GO:0003700">
    <property type="term" value="F:DNA-binding transcription factor activity"/>
    <property type="evidence" value="ECO:0007669"/>
    <property type="project" value="InterPro"/>
</dbReference>
<evidence type="ECO:0000259" key="5">
    <source>
        <dbReference type="PROSITE" id="PS50937"/>
    </source>
</evidence>
<dbReference type="AlphaFoldDB" id="A0A7X0VHW9"/>
<evidence type="ECO:0000313" key="7">
    <source>
        <dbReference type="Proteomes" id="UP000547209"/>
    </source>
</evidence>